<proteinExistence type="predicted"/>
<reference evidence="2 3" key="1">
    <citation type="journal article" date="2011" name="J. Bacteriol.">
        <title>Complete genome sequence of Mycoplasma haemofelis, a hemotropic mycoplasma.</title>
        <authorList>
            <person name="Barker E.N."/>
            <person name="Helps C.R."/>
            <person name="Peters I.R."/>
            <person name="Darby A.C."/>
            <person name="Radford A.D."/>
            <person name="Tasker S."/>
        </authorList>
    </citation>
    <scope>NUCLEOTIDE SEQUENCE [LARGE SCALE GENOMIC DNA]</scope>
    <source>
        <strain evidence="2 3">Langford 1</strain>
    </source>
</reference>
<keyword evidence="1" id="KW-1133">Transmembrane helix</keyword>
<dbReference type="OrthoDB" id="9831416at2"/>
<dbReference type="KEGG" id="mha:HF1_07870"/>
<protein>
    <submittedName>
        <fullName evidence="2">Uncharacterized protein</fullName>
    </submittedName>
</protein>
<dbReference type="Proteomes" id="UP000008637">
    <property type="component" value="Chromosome"/>
</dbReference>
<evidence type="ECO:0000313" key="3">
    <source>
        <dbReference type="Proteomes" id="UP000008637"/>
    </source>
</evidence>
<accession>E8ZI24</accession>
<name>E8ZI24_MYCHL</name>
<evidence type="ECO:0000256" key="1">
    <source>
        <dbReference type="SAM" id="Phobius"/>
    </source>
</evidence>
<keyword evidence="1" id="KW-0812">Transmembrane</keyword>
<dbReference type="EMBL" id="FR773153">
    <property type="protein sequence ID" value="CBY92795.1"/>
    <property type="molecule type" value="Genomic_DNA"/>
</dbReference>
<dbReference type="AlphaFoldDB" id="E8ZI24"/>
<feature type="transmembrane region" description="Helical" evidence="1">
    <location>
        <begin position="6"/>
        <end position="26"/>
    </location>
</feature>
<gene>
    <name evidence="2" type="ordered locus">HF1_07870</name>
</gene>
<keyword evidence="1" id="KW-0472">Membrane</keyword>
<dbReference type="HOGENOM" id="CLU_096783_0_0_14"/>
<keyword evidence="3" id="KW-1185">Reference proteome</keyword>
<evidence type="ECO:0000313" key="2">
    <source>
        <dbReference type="EMBL" id="CBY92795.1"/>
    </source>
</evidence>
<sequence>MNIYKTLSLAGVGGLGASGLGGYFLLRNQENEIPYIKAGDTFKNRYSQAILEEGSELWESKFNALRQGAEPTHPTLIKAKAQVTPKEQDAKDLHKQGCQEIYESELQNSPHFQDFKTYCARNLKDGMGSSKSWITEDKSGTKWNAKLTSLKSHDEGSNQALDSTLKNLKDSLTESNSSEDSNKKEELKNWCNDAQKEIFMGEGDPWFVHAGLYCVE</sequence>
<organism evidence="2 3">
    <name type="scientific">Mycoplasma haemofelis (strain Langford 1)</name>
    <name type="common">Haemobartonella felis</name>
    <dbReference type="NCBI Taxonomy" id="941640"/>
    <lineage>
        <taxon>Bacteria</taxon>
        <taxon>Bacillati</taxon>
        <taxon>Mycoplasmatota</taxon>
        <taxon>Mollicutes</taxon>
        <taxon>Mycoplasmataceae</taxon>
        <taxon>Mycoplasma</taxon>
    </lineage>
</organism>